<dbReference type="Pfam" id="PF03013">
    <property type="entry name" value="Pyr_excise"/>
    <property type="match status" value="1"/>
</dbReference>
<keyword evidence="3" id="KW-1185">Reference proteome</keyword>
<accession>A0ABY3RRV1</accession>
<evidence type="ECO:0000313" key="3">
    <source>
        <dbReference type="Proteomes" id="UP001199642"/>
    </source>
</evidence>
<feature type="region of interest" description="Disordered" evidence="1">
    <location>
        <begin position="143"/>
        <end position="175"/>
    </location>
</feature>
<organism evidence="2 3">
    <name type="scientific">Microbacterium resistens</name>
    <dbReference type="NCBI Taxonomy" id="156977"/>
    <lineage>
        <taxon>Bacteria</taxon>
        <taxon>Bacillati</taxon>
        <taxon>Actinomycetota</taxon>
        <taxon>Actinomycetes</taxon>
        <taxon>Micrococcales</taxon>
        <taxon>Microbacteriaceae</taxon>
        <taxon>Microbacterium</taxon>
    </lineage>
</organism>
<gene>
    <name evidence="2" type="ORF">K8F61_13090</name>
</gene>
<evidence type="ECO:0000256" key="1">
    <source>
        <dbReference type="SAM" id="MobiDB-lite"/>
    </source>
</evidence>
<dbReference type="InterPro" id="IPR004260">
    <property type="entry name" value="Pyr-dimer_DNA_glycosylase"/>
</dbReference>
<dbReference type="EMBL" id="CP082781">
    <property type="protein sequence ID" value="UGS25605.1"/>
    <property type="molecule type" value="Genomic_DNA"/>
</dbReference>
<sequence length="175" mass="19976">MRLWSLHPRYLDRAGLVAGWREALLAQAVILAPERGYARHPQLLRFRRAEDPLAAIGDFLSVLADEADRRGYRFARERIRATGSAAELSVTTGQIAYEWGHLRTKLQTRSPEVWERWRTIETPDPHPCFAVVPGPIADWERVLPPARSARRPDHAPEHAQDPTPPAERPDDRRDA</sequence>
<proteinExistence type="predicted"/>
<name>A0ABY3RRV1_9MICO</name>
<evidence type="ECO:0000313" key="2">
    <source>
        <dbReference type="EMBL" id="UGS25605.1"/>
    </source>
</evidence>
<reference evidence="2 3" key="1">
    <citation type="submission" date="2023-01" db="EMBL/GenBank/DDBJ databases">
        <title>Characterization of estradiol degrading bacteria Microbacterium sp. MZT7 and reveal degrading genes through genome analysis.</title>
        <authorList>
            <person name="Hao P."/>
            <person name="Gao Y."/>
        </authorList>
    </citation>
    <scope>NUCLEOTIDE SEQUENCE [LARGE SCALE GENOMIC DNA]</scope>
    <source>
        <strain evidence="2 3">MZT7</strain>
    </source>
</reference>
<protein>
    <submittedName>
        <fullName evidence="2">Pyrimidine dimer DNA glycosylase/endonuclease V</fullName>
    </submittedName>
</protein>
<feature type="compositionally biased region" description="Basic and acidic residues" evidence="1">
    <location>
        <begin position="150"/>
        <end position="160"/>
    </location>
</feature>
<dbReference type="RefSeq" id="WP_231819432.1">
    <property type="nucleotide sequence ID" value="NZ_CP082781.1"/>
</dbReference>
<dbReference type="Proteomes" id="UP001199642">
    <property type="component" value="Chromosome"/>
</dbReference>